<protein>
    <submittedName>
        <fullName evidence="1">Uncharacterized protein</fullName>
    </submittedName>
</protein>
<comment type="caution">
    <text evidence="1">The sequence shown here is derived from an EMBL/GenBank/DDBJ whole genome shotgun (WGS) entry which is preliminary data.</text>
</comment>
<evidence type="ECO:0000313" key="1">
    <source>
        <dbReference type="EMBL" id="GBM27833.1"/>
    </source>
</evidence>
<evidence type="ECO:0000313" key="2">
    <source>
        <dbReference type="Proteomes" id="UP000499080"/>
    </source>
</evidence>
<proteinExistence type="predicted"/>
<gene>
    <name evidence="1" type="ORF">AVEN_119289_1</name>
</gene>
<dbReference type="EMBL" id="BGPR01000595">
    <property type="protein sequence ID" value="GBM27833.1"/>
    <property type="molecule type" value="Genomic_DNA"/>
</dbReference>
<organism evidence="1 2">
    <name type="scientific">Araneus ventricosus</name>
    <name type="common">Orbweaver spider</name>
    <name type="synonym">Epeira ventricosa</name>
    <dbReference type="NCBI Taxonomy" id="182803"/>
    <lineage>
        <taxon>Eukaryota</taxon>
        <taxon>Metazoa</taxon>
        <taxon>Ecdysozoa</taxon>
        <taxon>Arthropoda</taxon>
        <taxon>Chelicerata</taxon>
        <taxon>Arachnida</taxon>
        <taxon>Araneae</taxon>
        <taxon>Araneomorphae</taxon>
        <taxon>Entelegynae</taxon>
        <taxon>Araneoidea</taxon>
        <taxon>Araneidae</taxon>
        <taxon>Araneus</taxon>
    </lineage>
</organism>
<dbReference type="Proteomes" id="UP000499080">
    <property type="component" value="Unassembled WGS sequence"/>
</dbReference>
<accession>A0A4Y2EFA4</accession>
<dbReference type="AlphaFoldDB" id="A0A4Y2EFA4"/>
<name>A0A4Y2EFA4_ARAVE</name>
<sequence length="83" mass="9162">MENAKHHLHYSPCLLAWIKEGGFCMGMSYFSAHHADIASKSATGKIVLPEPAELCCSCKRIPSYEGDAKRSNVSMCPMQDTEI</sequence>
<reference evidence="1 2" key="1">
    <citation type="journal article" date="2019" name="Sci. Rep.">
        <title>Orb-weaving spider Araneus ventricosus genome elucidates the spidroin gene catalogue.</title>
        <authorList>
            <person name="Kono N."/>
            <person name="Nakamura H."/>
            <person name="Ohtoshi R."/>
            <person name="Moran D.A.P."/>
            <person name="Shinohara A."/>
            <person name="Yoshida Y."/>
            <person name="Fujiwara M."/>
            <person name="Mori M."/>
            <person name="Tomita M."/>
            <person name="Arakawa K."/>
        </authorList>
    </citation>
    <scope>NUCLEOTIDE SEQUENCE [LARGE SCALE GENOMIC DNA]</scope>
</reference>
<keyword evidence="2" id="KW-1185">Reference proteome</keyword>